<evidence type="ECO:0000313" key="2">
    <source>
        <dbReference type="Proteomes" id="UP000007800"/>
    </source>
</evidence>
<gene>
    <name evidence="1" type="ORF">Pmar_PMAR015468</name>
</gene>
<protein>
    <submittedName>
        <fullName evidence="1">Uncharacterized protein</fullName>
    </submittedName>
</protein>
<proteinExistence type="predicted"/>
<reference evidence="1 2" key="1">
    <citation type="submission" date="2008-07" db="EMBL/GenBank/DDBJ databases">
        <authorList>
            <person name="El-Sayed N."/>
            <person name="Caler E."/>
            <person name="Inman J."/>
            <person name="Amedeo P."/>
            <person name="Hass B."/>
            <person name="Wortman J."/>
        </authorList>
    </citation>
    <scope>NUCLEOTIDE SEQUENCE [LARGE SCALE GENOMIC DNA]</scope>
    <source>
        <strain evidence="2">ATCC 50983 / TXsc</strain>
    </source>
</reference>
<sequence>MRSGLLAAAPARSQHKALHQAFTNCSSCFNFLCLNNIPGRSISPTAFLANSSEEPILPWLACHGLLDTTATCATCGEPKRFYNKRSQTGLYLWYFRCGSRRCGSRRCGKTSMSCRSGIWAQTSTAFRKMLAAFIAIVLGDPVANVVRNCGVSKKTVTSFAGLAGETCNLSNSTDRRSVIANTTPTTTFS</sequence>
<organism evidence="2">
    <name type="scientific">Perkinsus marinus (strain ATCC 50983 / TXsc)</name>
    <dbReference type="NCBI Taxonomy" id="423536"/>
    <lineage>
        <taxon>Eukaryota</taxon>
        <taxon>Sar</taxon>
        <taxon>Alveolata</taxon>
        <taxon>Perkinsozoa</taxon>
        <taxon>Perkinsea</taxon>
        <taxon>Perkinsida</taxon>
        <taxon>Perkinsidae</taxon>
        <taxon>Perkinsus</taxon>
    </lineage>
</organism>
<dbReference type="GeneID" id="9059438"/>
<keyword evidence="2" id="KW-1185">Reference proteome</keyword>
<accession>C5L899</accession>
<dbReference type="InParanoid" id="C5L899"/>
<dbReference type="RefSeq" id="XP_002775239.1">
    <property type="nucleotide sequence ID" value="XM_002775193.1"/>
</dbReference>
<dbReference type="Proteomes" id="UP000007800">
    <property type="component" value="Unassembled WGS sequence"/>
</dbReference>
<evidence type="ECO:0000313" key="1">
    <source>
        <dbReference type="EMBL" id="EER07055.1"/>
    </source>
</evidence>
<name>C5L899_PERM5</name>
<dbReference type="EMBL" id="GG680063">
    <property type="protein sequence ID" value="EER07055.1"/>
    <property type="molecule type" value="Genomic_DNA"/>
</dbReference>
<dbReference type="AlphaFoldDB" id="C5L899"/>